<dbReference type="InterPro" id="IPR034227">
    <property type="entry name" value="CuRO_UO_II"/>
</dbReference>
<accession>A0A839T091</accession>
<dbReference type="Gene3D" id="1.10.287.90">
    <property type="match status" value="1"/>
</dbReference>
<dbReference type="GO" id="GO:0009486">
    <property type="term" value="F:cytochrome bo3 ubiquinol oxidase activity"/>
    <property type="evidence" value="ECO:0007669"/>
    <property type="project" value="InterPro"/>
</dbReference>
<evidence type="ECO:0000313" key="18">
    <source>
        <dbReference type="EMBL" id="MBB3101926.1"/>
    </source>
</evidence>
<keyword evidence="7" id="KW-0732">Signal</keyword>
<evidence type="ECO:0000256" key="12">
    <source>
        <dbReference type="ARBA" id="ARBA00023139"/>
    </source>
</evidence>
<keyword evidence="8 14" id="KW-0249">Electron transport</keyword>
<keyword evidence="11 14" id="KW-0472">Membrane</keyword>
<dbReference type="Pfam" id="PF00116">
    <property type="entry name" value="COX2"/>
    <property type="match status" value="1"/>
</dbReference>
<dbReference type="Gene3D" id="2.60.40.420">
    <property type="entry name" value="Cupredoxins - blue copper proteins"/>
    <property type="match status" value="1"/>
</dbReference>
<dbReference type="InterPro" id="IPR010514">
    <property type="entry name" value="COX_ARM"/>
</dbReference>
<feature type="transmembrane region" description="Helical" evidence="15">
    <location>
        <begin position="12"/>
        <end position="30"/>
    </location>
</feature>
<dbReference type="GO" id="GO:0005886">
    <property type="term" value="C:plasma membrane"/>
    <property type="evidence" value="ECO:0007669"/>
    <property type="project" value="UniProtKB-SubCell"/>
</dbReference>
<evidence type="ECO:0000256" key="6">
    <source>
        <dbReference type="ARBA" id="ARBA00022692"/>
    </source>
</evidence>
<reference evidence="18 19" key="1">
    <citation type="submission" date="2020-08" db="EMBL/GenBank/DDBJ databases">
        <title>Genomic Encyclopedia of Type Strains, Phase III (KMG-III): the genomes of soil and plant-associated and newly described type strains.</title>
        <authorList>
            <person name="Whitman W."/>
        </authorList>
    </citation>
    <scope>NUCLEOTIDE SEQUENCE [LARGE SCALE GENOMIC DNA]</scope>
    <source>
        <strain evidence="18 19">CECT 4462</strain>
    </source>
</reference>
<dbReference type="InterPro" id="IPR008972">
    <property type="entry name" value="Cupredoxin"/>
</dbReference>
<dbReference type="InterPro" id="IPR002429">
    <property type="entry name" value="CcO_II-like_C"/>
</dbReference>
<keyword evidence="13" id="KW-0449">Lipoprotein</keyword>
<protein>
    <recommendedName>
        <fullName evidence="14">Ubiquinol oxidase subunit 2</fullName>
    </recommendedName>
</protein>
<name>A0A839T091_AZOMA</name>
<evidence type="ECO:0000256" key="8">
    <source>
        <dbReference type="ARBA" id="ARBA00022982"/>
    </source>
</evidence>
<evidence type="ECO:0000256" key="10">
    <source>
        <dbReference type="ARBA" id="ARBA00023002"/>
    </source>
</evidence>
<evidence type="ECO:0000256" key="3">
    <source>
        <dbReference type="ARBA" id="ARBA00022448"/>
    </source>
</evidence>
<feature type="domain" description="Cytochrome oxidase subunit II copper A binding" evidence="16">
    <location>
        <begin position="124"/>
        <end position="236"/>
    </location>
</feature>
<dbReference type="NCBIfam" id="TIGR01433">
    <property type="entry name" value="CyoA"/>
    <property type="match status" value="1"/>
</dbReference>
<dbReference type="EMBL" id="JACHXI010000001">
    <property type="protein sequence ID" value="MBB3101926.1"/>
    <property type="molecule type" value="Genomic_DNA"/>
</dbReference>
<keyword evidence="5 14" id="KW-0679">Respiratory chain</keyword>
<comment type="caution">
    <text evidence="18">The sequence shown here is derived from an EMBL/GenBank/DDBJ whole genome shotgun (WGS) entry which is preliminary data.</text>
</comment>
<keyword evidence="3 14" id="KW-0813">Transport</keyword>
<keyword evidence="6 15" id="KW-0812">Transmembrane</keyword>
<dbReference type="PANTHER" id="PTHR22888">
    <property type="entry name" value="CYTOCHROME C OXIDASE, SUBUNIT II"/>
    <property type="match status" value="1"/>
</dbReference>
<evidence type="ECO:0000256" key="2">
    <source>
        <dbReference type="ARBA" id="ARBA00007866"/>
    </source>
</evidence>
<dbReference type="GO" id="GO:0016682">
    <property type="term" value="F:oxidoreductase activity, acting on diphenols and related substances as donors, oxygen as acceptor"/>
    <property type="evidence" value="ECO:0007669"/>
    <property type="project" value="InterPro"/>
</dbReference>
<evidence type="ECO:0000256" key="4">
    <source>
        <dbReference type="ARBA" id="ARBA00022475"/>
    </source>
</evidence>
<feature type="transmembrane region" description="Helical" evidence="15">
    <location>
        <begin position="88"/>
        <end position="108"/>
    </location>
</feature>
<proteinExistence type="inferred from homology"/>
<dbReference type="InterPro" id="IPR045187">
    <property type="entry name" value="CcO_II"/>
</dbReference>
<dbReference type="SUPFAM" id="SSF81464">
    <property type="entry name" value="Cytochrome c oxidase subunit II-like, transmembrane region"/>
    <property type="match status" value="1"/>
</dbReference>
<keyword evidence="10 14" id="KW-0560">Oxidoreductase</keyword>
<dbReference type="CDD" id="cd04212">
    <property type="entry name" value="CuRO_UO_II"/>
    <property type="match status" value="1"/>
</dbReference>
<evidence type="ECO:0000256" key="13">
    <source>
        <dbReference type="ARBA" id="ARBA00023288"/>
    </source>
</evidence>
<evidence type="ECO:0000259" key="16">
    <source>
        <dbReference type="PROSITE" id="PS50857"/>
    </source>
</evidence>
<evidence type="ECO:0000256" key="14">
    <source>
        <dbReference type="PIRNR" id="PIRNR000292"/>
    </source>
</evidence>
<sequence length="309" mass="34303">MKERKYHHYFRTLLTIVAAASLSGCSWALFDSKGEIGIQERNLILTAIGLMLLVVIPAIVMTVMFAWRYRASNKDATYAPDWAHSYKIEAVVWGVPILIVAILAVVTWKTTHSLDPYKPIESDVKPLQVEVVSLNWKWLFIYPEQGIATVNELAFPENTPVTFHITSDTVMNTFSVPQLGGMVYAMAGQRTQLNLIANEPGEYFGQSGNYSGNGFSAMRFKAHVGSSEAFDSWVAKAKASSDTLDFDGFKVLAKPGEMVNHRYPIHPVTYYSQVQPGLFKQVIDQYVVGINSNKTLSAAAPVEVGVEKE</sequence>
<evidence type="ECO:0000259" key="17">
    <source>
        <dbReference type="PROSITE" id="PS50999"/>
    </source>
</evidence>
<dbReference type="PIRSF" id="PIRSF000292">
    <property type="entry name" value="Ubi_od_II"/>
    <property type="match status" value="1"/>
</dbReference>
<dbReference type="SUPFAM" id="SSF49503">
    <property type="entry name" value="Cupredoxins"/>
    <property type="match status" value="1"/>
</dbReference>
<evidence type="ECO:0000256" key="9">
    <source>
        <dbReference type="ARBA" id="ARBA00022989"/>
    </source>
</evidence>
<dbReference type="Pfam" id="PF06481">
    <property type="entry name" value="COX_ARM"/>
    <property type="match status" value="1"/>
</dbReference>
<dbReference type="InterPro" id="IPR011759">
    <property type="entry name" value="Cyt_c_oxidase_su2_TM_dom"/>
</dbReference>
<gene>
    <name evidence="18" type="ORF">FHR87_000286</name>
</gene>
<feature type="domain" description="Cytochrome oxidase subunit II transmembrane region profile" evidence="17">
    <location>
        <begin position="21"/>
        <end position="118"/>
    </location>
</feature>
<keyword evidence="19" id="KW-1185">Reference proteome</keyword>
<comment type="similarity">
    <text evidence="2 14">Belongs to the cytochrome c oxidase subunit 2 family.</text>
</comment>
<evidence type="ECO:0000256" key="7">
    <source>
        <dbReference type="ARBA" id="ARBA00022729"/>
    </source>
</evidence>
<dbReference type="AlphaFoldDB" id="A0A839T091"/>
<dbReference type="PROSITE" id="PS51257">
    <property type="entry name" value="PROKAR_LIPOPROTEIN"/>
    <property type="match status" value="1"/>
</dbReference>
<keyword evidence="9 15" id="KW-1133">Transmembrane helix</keyword>
<comment type="subcellular location">
    <subcellularLocation>
        <location evidence="1">Cell membrane</location>
        <topology evidence="1">Multi-pass membrane protein</topology>
    </subcellularLocation>
</comment>
<keyword evidence="4 14" id="KW-1003">Cell membrane</keyword>
<dbReference type="GO" id="GO:0042773">
    <property type="term" value="P:ATP synthesis coupled electron transport"/>
    <property type="evidence" value="ECO:0007669"/>
    <property type="project" value="TreeGrafter"/>
</dbReference>
<dbReference type="Proteomes" id="UP000549250">
    <property type="component" value="Unassembled WGS sequence"/>
</dbReference>
<evidence type="ECO:0000313" key="19">
    <source>
        <dbReference type="Proteomes" id="UP000549250"/>
    </source>
</evidence>
<dbReference type="FunFam" id="1.10.287.90:FF:000002">
    <property type="entry name" value="Ubiquinol oxidase subunit 2"/>
    <property type="match status" value="1"/>
</dbReference>
<evidence type="ECO:0000256" key="1">
    <source>
        <dbReference type="ARBA" id="ARBA00004651"/>
    </source>
</evidence>
<organism evidence="18 19">
    <name type="scientific">Azomonas macrocytogenes</name>
    <name type="common">Azotobacter macrocytogenes</name>
    <dbReference type="NCBI Taxonomy" id="69962"/>
    <lineage>
        <taxon>Bacteria</taxon>
        <taxon>Pseudomonadati</taxon>
        <taxon>Pseudomonadota</taxon>
        <taxon>Gammaproteobacteria</taxon>
        <taxon>Pseudomonadales</taxon>
        <taxon>Pseudomonadaceae</taxon>
        <taxon>Azomonas</taxon>
    </lineage>
</organism>
<evidence type="ECO:0000256" key="5">
    <source>
        <dbReference type="ARBA" id="ARBA00022660"/>
    </source>
</evidence>
<evidence type="ECO:0000256" key="11">
    <source>
        <dbReference type="ARBA" id="ARBA00023136"/>
    </source>
</evidence>
<dbReference type="RefSeq" id="WP_183164897.1">
    <property type="nucleotide sequence ID" value="NZ_JACHXI010000001.1"/>
</dbReference>
<dbReference type="GO" id="GO:0005507">
    <property type="term" value="F:copper ion binding"/>
    <property type="evidence" value="ECO:0007669"/>
    <property type="project" value="InterPro"/>
</dbReference>
<feature type="transmembrane region" description="Helical" evidence="15">
    <location>
        <begin position="42"/>
        <end position="67"/>
    </location>
</feature>
<dbReference type="GO" id="GO:0004129">
    <property type="term" value="F:cytochrome-c oxidase activity"/>
    <property type="evidence" value="ECO:0007669"/>
    <property type="project" value="UniProtKB-UniRule"/>
</dbReference>
<evidence type="ECO:0000256" key="15">
    <source>
        <dbReference type="SAM" id="Phobius"/>
    </source>
</evidence>
<dbReference type="PANTHER" id="PTHR22888:SF18">
    <property type="entry name" value="CYTOCHROME BO(3) UBIQUINOL OXIDASE SUBUNIT 2"/>
    <property type="match status" value="1"/>
</dbReference>
<dbReference type="PROSITE" id="PS50999">
    <property type="entry name" value="COX2_TM"/>
    <property type="match status" value="1"/>
</dbReference>
<keyword evidence="12" id="KW-0564">Palmitate</keyword>
<dbReference type="InterPro" id="IPR006333">
    <property type="entry name" value="Cyt_o_ubiquinol_oxidase_su2"/>
</dbReference>
<dbReference type="PROSITE" id="PS50857">
    <property type="entry name" value="COX2_CUA"/>
    <property type="match status" value="1"/>
</dbReference>
<dbReference type="InterPro" id="IPR036257">
    <property type="entry name" value="Cyt_c_oxidase_su2_TM_sf"/>
</dbReference>